<name>A0A1V4IAZ6_9FIRM</name>
<gene>
    <name evidence="1" type="ORF">CLOTH_03360</name>
</gene>
<organism evidence="1 2">
    <name type="scientific">Alkalithermobacter paradoxus</name>
    <dbReference type="NCBI Taxonomy" id="29349"/>
    <lineage>
        <taxon>Bacteria</taxon>
        <taxon>Bacillati</taxon>
        <taxon>Bacillota</taxon>
        <taxon>Clostridia</taxon>
        <taxon>Peptostreptococcales</taxon>
        <taxon>Tepidibacteraceae</taxon>
        <taxon>Alkalithermobacter</taxon>
    </lineage>
</organism>
<reference evidence="1 2" key="1">
    <citation type="submission" date="2017-03" db="EMBL/GenBank/DDBJ databases">
        <title>Genome sequence of Clostridium thermoalcaliphilum DSM 7309.</title>
        <authorList>
            <person name="Poehlein A."/>
            <person name="Daniel R."/>
        </authorList>
    </citation>
    <scope>NUCLEOTIDE SEQUENCE [LARGE SCALE GENOMIC DNA]</scope>
    <source>
        <strain evidence="1 2">DSM 7309</strain>
    </source>
</reference>
<dbReference type="Proteomes" id="UP000190140">
    <property type="component" value="Unassembled WGS sequence"/>
</dbReference>
<dbReference type="STRING" id="29349.CLOTH_03360"/>
<comment type="caution">
    <text evidence="1">The sequence shown here is derived from an EMBL/GenBank/DDBJ whole genome shotgun (WGS) entry which is preliminary data.</text>
</comment>
<sequence>MKKFIPTNKLVRFKWGGTTYEWAEEAKEIHAQIEDLKEDEKPKEEIKHEIAYGTTKQYWN</sequence>
<evidence type="ECO:0000313" key="1">
    <source>
        <dbReference type="EMBL" id="OPJ57054.1"/>
    </source>
</evidence>
<evidence type="ECO:0000313" key="2">
    <source>
        <dbReference type="Proteomes" id="UP000190140"/>
    </source>
</evidence>
<keyword evidence="2" id="KW-1185">Reference proteome</keyword>
<proteinExistence type="predicted"/>
<protein>
    <submittedName>
        <fullName evidence="1">Uncharacterized protein</fullName>
    </submittedName>
</protein>
<dbReference type="AlphaFoldDB" id="A0A1V4IAZ6"/>
<dbReference type="EMBL" id="MZGW01000001">
    <property type="protein sequence ID" value="OPJ57054.1"/>
    <property type="molecule type" value="Genomic_DNA"/>
</dbReference>
<accession>A0A1V4IAZ6</accession>